<dbReference type="EMBL" id="QVEV01000009">
    <property type="protein sequence ID" value="RGC16258.1"/>
    <property type="molecule type" value="Genomic_DNA"/>
</dbReference>
<dbReference type="Gene3D" id="3.40.190.10">
    <property type="entry name" value="Periplasmic binding protein-like II"/>
    <property type="match status" value="2"/>
</dbReference>
<name>A0A3E2VZ38_CLOIN</name>
<organism evidence="3 4">
    <name type="scientific">Clostridium innocuum</name>
    <dbReference type="NCBI Taxonomy" id="1522"/>
    <lineage>
        <taxon>Bacteria</taxon>
        <taxon>Bacillati</taxon>
        <taxon>Bacillota</taxon>
        <taxon>Clostridia</taxon>
        <taxon>Eubacteriales</taxon>
        <taxon>Clostridiaceae</taxon>
        <taxon>Clostridium</taxon>
    </lineage>
</organism>
<dbReference type="Pfam" id="PF13416">
    <property type="entry name" value="SBP_bac_8"/>
    <property type="match status" value="1"/>
</dbReference>
<feature type="signal peptide" evidence="2">
    <location>
        <begin position="1"/>
        <end position="22"/>
    </location>
</feature>
<evidence type="ECO:0000313" key="3">
    <source>
        <dbReference type="EMBL" id="RGC16258.1"/>
    </source>
</evidence>
<dbReference type="Proteomes" id="UP000260025">
    <property type="component" value="Unassembled WGS sequence"/>
</dbReference>
<feature type="chain" id="PRO_5039442626" evidence="2">
    <location>
        <begin position="23"/>
        <end position="325"/>
    </location>
</feature>
<dbReference type="PANTHER" id="PTHR30006:SF2">
    <property type="entry name" value="ABC TRANSPORTER SUBSTRATE-BINDING PROTEIN"/>
    <property type="match status" value="1"/>
</dbReference>
<gene>
    <name evidence="3" type="ORF">DXA38_08000</name>
</gene>
<evidence type="ECO:0000256" key="2">
    <source>
        <dbReference type="SAM" id="SignalP"/>
    </source>
</evidence>
<dbReference type="GO" id="GO:0015888">
    <property type="term" value="P:thiamine transport"/>
    <property type="evidence" value="ECO:0007669"/>
    <property type="project" value="TreeGrafter"/>
</dbReference>
<proteinExistence type="predicted"/>
<dbReference type="GO" id="GO:0030975">
    <property type="term" value="F:thiamine binding"/>
    <property type="evidence" value="ECO:0007669"/>
    <property type="project" value="TreeGrafter"/>
</dbReference>
<dbReference type="SUPFAM" id="SSF53850">
    <property type="entry name" value="Periplasmic binding protein-like II"/>
    <property type="match status" value="1"/>
</dbReference>
<reference evidence="3 4" key="1">
    <citation type="submission" date="2018-08" db="EMBL/GenBank/DDBJ databases">
        <title>A genome reference for cultivated species of the human gut microbiota.</title>
        <authorList>
            <person name="Zou Y."/>
            <person name="Xue W."/>
            <person name="Luo G."/>
        </authorList>
    </citation>
    <scope>NUCLEOTIDE SEQUENCE [LARGE SCALE GENOMIC DNA]</scope>
    <source>
        <strain evidence="3 4">OF01-2LB</strain>
    </source>
</reference>
<evidence type="ECO:0000256" key="1">
    <source>
        <dbReference type="ARBA" id="ARBA00022729"/>
    </source>
</evidence>
<dbReference type="GO" id="GO:0030288">
    <property type="term" value="C:outer membrane-bounded periplasmic space"/>
    <property type="evidence" value="ECO:0007669"/>
    <property type="project" value="TreeGrafter"/>
</dbReference>
<protein>
    <submittedName>
        <fullName evidence="3">Extracellular solute-binding protein</fullName>
    </submittedName>
</protein>
<dbReference type="AlphaFoldDB" id="A0A3E2VZ38"/>
<dbReference type="PANTHER" id="PTHR30006">
    <property type="entry name" value="THIAMINE-BINDING PERIPLASMIC PROTEIN-RELATED"/>
    <property type="match status" value="1"/>
</dbReference>
<evidence type="ECO:0000313" key="4">
    <source>
        <dbReference type="Proteomes" id="UP000260025"/>
    </source>
</evidence>
<sequence length="325" mass="36911">MKKLILAMVVITMALLVSISNEQNTIIVYSSMEQFRGEELQQQLNEKFPDLHVMVMYVSTAKAAAKISVEQEQSDADIVVGLETSYMEKIKDQLADIKGKSRLQYLDGLAPKDHGNAYVTWERQAGAFIINTDVLKKHKLSEPKTYEDLLDRKYYNLIAMPDPKSSGTGYFFYKNLVNTMGEAKALAYIDQLEFNVKQFTESGSGPIKLLIQGEVGIGLGLTFQAVNQINTGSPFKIIYPKEGSPYSLTGTGLMKRHADDPDVQRVFDFIINDFLLYDKEHFSPEAILKDQKNTIQNYPTHIPYADMNGIEDIHEKERLLDLWKY</sequence>
<dbReference type="RefSeq" id="WP_009269436.1">
    <property type="nucleotide sequence ID" value="NZ_BAABXQ010000003.1"/>
</dbReference>
<dbReference type="InterPro" id="IPR006059">
    <property type="entry name" value="SBP"/>
</dbReference>
<accession>A0A3E2VZ38</accession>
<dbReference type="GO" id="GO:0030976">
    <property type="term" value="F:thiamine pyrophosphate binding"/>
    <property type="evidence" value="ECO:0007669"/>
    <property type="project" value="TreeGrafter"/>
</dbReference>
<dbReference type="OrthoDB" id="179400at2"/>
<keyword evidence="1 2" id="KW-0732">Signal</keyword>
<comment type="caution">
    <text evidence="3">The sequence shown here is derived from an EMBL/GenBank/DDBJ whole genome shotgun (WGS) entry which is preliminary data.</text>
</comment>